<dbReference type="Proteomes" id="UP000250831">
    <property type="component" value="Unassembled WGS sequence"/>
</dbReference>
<reference evidence="1 2" key="1">
    <citation type="submission" date="2018-04" db="EMBL/GenBank/DDBJ databases">
        <title>Sphingobacterium sp. M46 Genome.</title>
        <authorList>
            <person name="Cheng J."/>
            <person name="Li Y."/>
        </authorList>
    </citation>
    <scope>NUCLEOTIDE SEQUENCE [LARGE SCALE GENOMIC DNA]</scope>
    <source>
        <strain evidence="1 2">M46</strain>
    </source>
</reference>
<evidence type="ECO:0000313" key="1">
    <source>
        <dbReference type="EMBL" id="PUV25791.1"/>
    </source>
</evidence>
<dbReference type="OrthoDB" id="710302at2"/>
<proteinExistence type="predicted"/>
<protein>
    <submittedName>
        <fullName evidence="1">Uncharacterized protein</fullName>
    </submittedName>
</protein>
<keyword evidence="2" id="KW-1185">Reference proteome</keyword>
<evidence type="ECO:0000313" key="2">
    <source>
        <dbReference type="Proteomes" id="UP000250831"/>
    </source>
</evidence>
<dbReference type="AlphaFoldDB" id="A0A363NYP8"/>
<gene>
    <name evidence="1" type="ORF">DCO56_02095</name>
</gene>
<name>A0A363NYP8_9SPHI</name>
<accession>A0A363NYP8</accession>
<comment type="caution">
    <text evidence="1">The sequence shown here is derived from an EMBL/GenBank/DDBJ whole genome shotgun (WGS) entry which is preliminary data.</text>
</comment>
<dbReference type="EMBL" id="QCXX01000001">
    <property type="protein sequence ID" value="PUV25791.1"/>
    <property type="molecule type" value="Genomic_DNA"/>
</dbReference>
<sequence length="97" mass="10959">MILNAKIGKVTRKLTAQKYLLVLVETDEKIQPESTGLLDAAFDCYVLIHREIERLDELALALEGINKEVRLARNFNELKDKGIVIGDLNQLAVKILK</sequence>
<organism evidence="1 2">
    <name type="scientific">Sphingobacterium athyrii</name>
    <dbReference type="NCBI Taxonomy" id="2152717"/>
    <lineage>
        <taxon>Bacteria</taxon>
        <taxon>Pseudomonadati</taxon>
        <taxon>Bacteroidota</taxon>
        <taxon>Sphingobacteriia</taxon>
        <taxon>Sphingobacteriales</taxon>
        <taxon>Sphingobacteriaceae</taxon>
        <taxon>Sphingobacterium</taxon>
    </lineage>
</organism>
<dbReference type="RefSeq" id="WP_108632098.1">
    <property type="nucleotide sequence ID" value="NZ_DAMCKI010000009.1"/>
</dbReference>